<dbReference type="EMBL" id="LNIX01000002">
    <property type="protein sequence ID" value="OXA60443.1"/>
    <property type="molecule type" value="Genomic_DNA"/>
</dbReference>
<keyword evidence="4" id="KW-0675">Receptor</keyword>
<evidence type="ECO:0000256" key="1">
    <source>
        <dbReference type="SAM" id="Phobius"/>
    </source>
</evidence>
<organism evidence="4 5">
    <name type="scientific">Folsomia candida</name>
    <name type="common">Springtail</name>
    <dbReference type="NCBI Taxonomy" id="158441"/>
    <lineage>
        <taxon>Eukaryota</taxon>
        <taxon>Metazoa</taxon>
        <taxon>Ecdysozoa</taxon>
        <taxon>Arthropoda</taxon>
        <taxon>Hexapoda</taxon>
        <taxon>Collembola</taxon>
        <taxon>Entomobryomorpha</taxon>
        <taxon>Isotomoidea</taxon>
        <taxon>Isotomidae</taxon>
        <taxon>Proisotominae</taxon>
        <taxon>Folsomia</taxon>
    </lineage>
</organism>
<keyword evidence="1" id="KW-0812">Transmembrane</keyword>
<name>A0A226ES44_FOLCA</name>
<keyword evidence="2" id="KW-0732">Signal</keyword>
<dbReference type="InterPro" id="IPR006201">
    <property type="entry name" value="Neur_channel"/>
</dbReference>
<evidence type="ECO:0000259" key="3">
    <source>
        <dbReference type="Pfam" id="PF02931"/>
    </source>
</evidence>
<dbReference type="GO" id="GO:0005230">
    <property type="term" value="F:extracellular ligand-gated monoatomic ion channel activity"/>
    <property type="evidence" value="ECO:0007669"/>
    <property type="project" value="InterPro"/>
</dbReference>
<comment type="caution">
    <text evidence="4">The sequence shown here is derived from an EMBL/GenBank/DDBJ whole genome shotgun (WGS) entry which is preliminary data.</text>
</comment>
<keyword evidence="1" id="KW-1133">Transmembrane helix</keyword>
<protein>
    <submittedName>
        <fullName evidence="4">Acetylcholine receptor subunit alpha-type acr-7</fullName>
    </submittedName>
</protein>
<dbReference type="OrthoDB" id="5975154at2759"/>
<feature type="signal peptide" evidence="2">
    <location>
        <begin position="1"/>
        <end position="27"/>
    </location>
</feature>
<reference evidence="4 5" key="1">
    <citation type="submission" date="2015-12" db="EMBL/GenBank/DDBJ databases">
        <title>The genome of Folsomia candida.</title>
        <authorList>
            <person name="Faddeeva A."/>
            <person name="Derks M.F."/>
            <person name="Anvar Y."/>
            <person name="Smit S."/>
            <person name="Van Straalen N."/>
            <person name="Roelofs D."/>
        </authorList>
    </citation>
    <scope>NUCLEOTIDE SEQUENCE [LARGE SCALE GENOMIC DNA]</scope>
    <source>
        <strain evidence="4 5">VU population</strain>
        <tissue evidence="4">Whole body</tissue>
    </source>
</reference>
<dbReference type="GO" id="GO:0004888">
    <property type="term" value="F:transmembrane signaling receptor activity"/>
    <property type="evidence" value="ECO:0007669"/>
    <property type="project" value="InterPro"/>
</dbReference>
<keyword evidence="5" id="KW-1185">Reference proteome</keyword>
<proteinExistence type="predicted"/>
<dbReference type="Gene3D" id="2.70.170.10">
    <property type="entry name" value="Neurotransmitter-gated ion-channel ligand-binding domain"/>
    <property type="match status" value="1"/>
</dbReference>
<dbReference type="PANTHER" id="PTHR18945">
    <property type="entry name" value="NEUROTRANSMITTER GATED ION CHANNEL"/>
    <property type="match status" value="1"/>
</dbReference>
<dbReference type="FunFam" id="2.70.170.10:FF:000028">
    <property type="entry name" value="AcetylCholine Receptor"/>
    <property type="match status" value="1"/>
</dbReference>
<feature type="transmembrane region" description="Helical" evidence="1">
    <location>
        <begin position="246"/>
        <end position="279"/>
    </location>
</feature>
<dbReference type="AlphaFoldDB" id="A0A226ES44"/>
<evidence type="ECO:0000313" key="5">
    <source>
        <dbReference type="Proteomes" id="UP000198287"/>
    </source>
</evidence>
<feature type="transmembrane region" description="Helical" evidence="1">
    <location>
        <begin position="370"/>
        <end position="390"/>
    </location>
</feature>
<dbReference type="InterPro" id="IPR006202">
    <property type="entry name" value="Neur_chan_lig-bd"/>
</dbReference>
<evidence type="ECO:0000256" key="2">
    <source>
        <dbReference type="SAM" id="SignalP"/>
    </source>
</evidence>
<sequence>MKSFEILLSSFLTFNLFSFYSVHGSKAEKQLIQHLLNDLEPQERPVENHNDTVTVTIGLYILRIDEVVADMHHVDLTAWLNLGWQAHNLRWEPSEFENIDSLRLDPYKIWIPDIYSYTHIGIDKDPFHKTNVVVKNTGKVRYIPPAQITNPCHLNGSSYPFEKLRCAIKFGSWTWDGSHVDLQLEYNASSADINSIVQSPEWNVLECPAIRTEQYYSCCTAPYLDVQFVLLLQRRGQAILDEAKSFSYFALGLLFMSCLLAPSSAFTIILVLLSMLLSIHCSMRFDPKLGSTEPTDLGSLPLKVKQMLDKRPQVGSLRIRLSPENLSQSDIQHNYNDLQELTLADNRPKIYQQPRDFGEWQQFALLAHKFLFVIWTLVLIIFDFSAFPTYET</sequence>
<dbReference type="Pfam" id="PF02931">
    <property type="entry name" value="Neur_chan_LBD"/>
    <property type="match status" value="1"/>
</dbReference>
<dbReference type="Proteomes" id="UP000198287">
    <property type="component" value="Unassembled WGS sequence"/>
</dbReference>
<dbReference type="SUPFAM" id="SSF63712">
    <property type="entry name" value="Nicotinic receptor ligand binding domain-like"/>
    <property type="match status" value="1"/>
</dbReference>
<feature type="domain" description="Neurotransmitter-gated ion-channel ligand-binding" evidence="3">
    <location>
        <begin position="28"/>
        <end position="235"/>
    </location>
</feature>
<accession>A0A226ES44</accession>
<dbReference type="GO" id="GO:0016020">
    <property type="term" value="C:membrane"/>
    <property type="evidence" value="ECO:0007669"/>
    <property type="project" value="InterPro"/>
</dbReference>
<dbReference type="STRING" id="158441.A0A226ES44"/>
<feature type="chain" id="PRO_5012895149" evidence="2">
    <location>
        <begin position="28"/>
        <end position="392"/>
    </location>
</feature>
<dbReference type="InterPro" id="IPR036734">
    <property type="entry name" value="Neur_chan_lig-bd_sf"/>
</dbReference>
<gene>
    <name evidence="4" type="ORF">Fcan01_05222</name>
</gene>
<evidence type="ECO:0000313" key="4">
    <source>
        <dbReference type="EMBL" id="OXA60443.1"/>
    </source>
</evidence>
<keyword evidence="1" id="KW-0472">Membrane</keyword>